<organism evidence="2 3">
    <name type="scientific">Candidatus Auribacter fodinae</name>
    <dbReference type="NCBI Taxonomy" id="2093366"/>
    <lineage>
        <taxon>Bacteria</taxon>
        <taxon>Pseudomonadati</taxon>
        <taxon>Candidatus Auribacterota</taxon>
        <taxon>Candidatus Auribacteria</taxon>
        <taxon>Candidatus Auribacterales</taxon>
        <taxon>Candidatus Auribacteraceae</taxon>
        <taxon>Candidatus Auribacter</taxon>
    </lineage>
</organism>
<comment type="caution">
    <text evidence="2">The sequence shown here is derived from an EMBL/GenBank/DDBJ whole genome shotgun (WGS) entry which is preliminary data.</text>
</comment>
<sequence length="82" mass="9728">MQKLTDYIDLRSLIYLCTTVFVIFAGWFGLKERVSLLASEIEHNRVLLTKQERHFECLKNDVTLMRESIIRIQVLLQRTTDN</sequence>
<feature type="transmembrane region" description="Helical" evidence="1">
    <location>
        <begin position="12"/>
        <end position="30"/>
    </location>
</feature>
<gene>
    <name evidence="2" type="ORF">C4541_09155</name>
</gene>
<evidence type="ECO:0000256" key="1">
    <source>
        <dbReference type="SAM" id="Phobius"/>
    </source>
</evidence>
<keyword evidence="1" id="KW-1133">Transmembrane helix</keyword>
<protein>
    <submittedName>
        <fullName evidence="2">Uncharacterized protein</fullName>
    </submittedName>
</protein>
<dbReference type="AlphaFoldDB" id="A0A3A4R502"/>
<dbReference type="EMBL" id="QZJZ01000073">
    <property type="protein sequence ID" value="RJP57897.1"/>
    <property type="molecule type" value="Genomic_DNA"/>
</dbReference>
<accession>A0A3A4R502</accession>
<reference evidence="2 3" key="1">
    <citation type="journal article" date="2017" name="ISME J.">
        <title>Energy and carbon metabolisms in a deep terrestrial subsurface fluid microbial community.</title>
        <authorList>
            <person name="Momper L."/>
            <person name="Jungbluth S.P."/>
            <person name="Lee M.D."/>
            <person name="Amend J.P."/>
        </authorList>
    </citation>
    <scope>NUCLEOTIDE SEQUENCE [LARGE SCALE GENOMIC DNA]</scope>
    <source>
        <strain evidence="2">SURF_26</strain>
    </source>
</reference>
<evidence type="ECO:0000313" key="2">
    <source>
        <dbReference type="EMBL" id="RJP57897.1"/>
    </source>
</evidence>
<proteinExistence type="predicted"/>
<keyword evidence="1" id="KW-0812">Transmembrane</keyword>
<evidence type="ECO:0000313" key="3">
    <source>
        <dbReference type="Proteomes" id="UP000266426"/>
    </source>
</evidence>
<keyword evidence="1" id="KW-0472">Membrane</keyword>
<dbReference type="Proteomes" id="UP000266426">
    <property type="component" value="Unassembled WGS sequence"/>
</dbReference>
<name>A0A3A4R502_9BACT</name>